<dbReference type="PANTHER" id="PTHR48069:SF3">
    <property type="entry name" value="DIHYDROFOLATE REDUCTASE"/>
    <property type="match status" value="1"/>
</dbReference>
<dbReference type="Pfam" id="PF00186">
    <property type="entry name" value="DHFR_1"/>
    <property type="match status" value="1"/>
</dbReference>
<dbReference type="Proteomes" id="UP000477311">
    <property type="component" value="Unassembled WGS sequence"/>
</dbReference>
<dbReference type="InterPro" id="IPR017925">
    <property type="entry name" value="DHFR_CS"/>
</dbReference>
<evidence type="ECO:0000256" key="7">
    <source>
        <dbReference type="ARBA" id="ARBA00025067"/>
    </source>
</evidence>
<dbReference type="RefSeq" id="WP_165105060.1">
    <property type="nucleotide sequence ID" value="NZ_JAAKYA010000004.1"/>
</dbReference>
<evidence type="ECO:0000259" key="9">
    <source>
        <dbReference type="PROSITE" id="PS51330"/>
    </source>
</evidence>
<dbReference type="InterPro" id="IPR024072">
    <property type="entry name" value="DHFR-like_dom_sf"/>
</dbReference>
<name>A0A6M1RXF8_9BACT</name>
<dbReference type="EC" id="1.5.1.3" evidence="3"/>
<dbReference type="GO" id="GO:0046655">
    <property type="term" value="P:folic acid metabolic process"/>
    <property type="evidence" value="ECO:0007669"/>
    <property type="project" value="TreeGrafter"/>
</dbReference>
<evidence type="ECO:0000256" key="8">
    <source>
        <dbReference type="RuleBase" id="RU004474"/>
    </source>
</evidence>
<evidence type="ECO:0000313" key="10">
    <source>
        <dbReference type="EMBL" id="NGO37860.1"/>
    </source>
</evidence>
<evidence type="ECO:0000256" key="1">
    <source>
        <dbReference type="ARBA" id="ARBA00004903"/>
    </source>
</evidence>
<dbReference type="UniPathway" id="UPA00077">
    <property type="reaction ID" value="UER00158"/>
</dbReference>
<keyword evidence="5" id="KW-0521">NADP</keyword>
<dbReference type="InterPro" id="IPR001796">
    <property type="entry name" value="DHFR_dom"/>
</dbReference>
<dbReference type="GO" id="GO:0050661">
    <property type="term" value="F:NADP binding"/>
    <property type="evidence" value="ECO:0007669"/>
    <property type="project" value="InterPro"/>
</dbReference>
<dbReference type="SUPFAM" id="SSF53597">
    <property type="entry name" value="Dihydrofolate reductase-like"/>
    <property type="match status" value="1"/>
</dbReference>
<dbReference type="EMBL" id="JAAKYA010000004">
    <property type="protein sequence ID" value="NGO37860.1"/>
    <property type="molecule type" value="Genomic_DNA"/>
</dbReference>
<dbReference type="CDD" id="cd00209">
    <property type="entry name" value="DHFR"/>
    <property type="match status" value="1"/>
</dbReference>
<dbReference type="InterPro" id="IPR012259">
    <property type="entry name" value="DHFR"/>
</dbReference>
<dbReference type="PROSITE" id="PS51330">
    <property type="entry name" value="DHFR_2"/>
    <property type="match status" value="1"/>
</dbReference>
<feature type="domain" description="DHFR" evidence="9">
    <location>
        <begin position="13"/>
        <end position="172"/>
    </location>
</feature>
<dbReference type="GO" id="GO:0005829">
    <property type="term" value="C:cytosol"/>
    <property type="evidence" value="ECO:0007669"/>
    <property type="project" value="TreeGrafter"/>
</dbReference>
<comment type="caution">
    <text evidence="10">The sequence shown here is derived from an EMBL/GenBank/DDBJ whole genome shotgun (WGS) entry which is preliminary data.</text>
</comment>
<protein>
    <recommendedName>
        <fullName evidence="3">dihydrofolate reductase</fullName>
        <ecNumber evidence="3">1.5.1.3</ecNumber>
    </recommendedName>
</protein>
<evidence type="ECO:0000256" key="2">
    <source>
        <dbReference type="ARBA" id="ARBA00009539"/>
    </source>
</evidence>
<keyword evidence="6" id="KW-0560">Oxidoreductase</keyword>
<accession>A0A6M1RXF8</accession>
<dbReference type="Gene3D" id="3.40.430.10">
    <property type="entry name" value="Dihydrofolate Reductase, subunit A"/>
    <property type="match status" value="1"/>
</dbReference>
<comment type="similarity">
    <text evidence="2 8">Belongs to the dihydrofolate reductase family.</text>
</comment>
<proteinExistence type="inferred from homology"/>
<evidence type="ECO:0000256" key="4">
    <source>
        <dbReference type="ARBA" id="ARBA00022563"/>
    </source>
</evidence>
<dbReference type="GO" id="GO:0046654">
    <property type="term" value="P:tetrahydrofolate biosynthetic process"/>
    <property type="evidence" value="ECO:0007669"/>
    <property type="project" value="UniProtKB-UniPathway"/>
</dbReference>
<dbReference type="GO" id="GO:0046452">
    <property type="term" value="P:dihydrofolate metabolic process"/>
    <property type="evidence" value="ECO:0007669"/>
    <property type="project" value="TreeGrafter"/>
</dbReference>
<dbReference type="PROSITE" id="PS00075">
    <property type="entry name" value="DHFR_1"/>
    <property type="match status" value="1"/>
</dbReference>
<evidence type="ECO:0000256" key="6">
    <source>
        <dbReference type="ARBA" id="ARBA00023002"/>
    </source>
</evidence>
<organism evidence="10 11">
    <name type="scientific">Limisphaera ngatamarikiensis</name>
    <dbReference type="NCBI Taxonomy" id="1324935"/>
    <lineage>
        <taxon>Bacteria</taxon>
        <taxon>Pseudomonadati</taxon>
        <taxon>Verrucomicrobiota</taxon>
        <taxon>Verrucomicrobiia</taxon>
        <taxon>Limisphaerales</taxon>
        <taxon>Limisphaeraceae</taxon>
        <taxon>Limisphaera</taxon>
    </lineage>
</organism>
<keyword evidence="11" id="KW-1185">Reference proteome</keyword>
<dbReference type="PRINTS" id="PR00070">
    <property type="entry name" value="DHFR"/>
</dbReference>
<dbReference type="PANTHER" id="PTHR48069">
    <property type="entry name" value="DIHYDROFOLATE REDUCTASE"/>
    <property type="match status" value="1"/>
</dbReference>
<gene>
    <name evidence="10" type="ORF">G4L39_00370</name>
</gene>
<evidence type="ECO:0000256" key="5">
    <source>
        <dbReference type="ARBA" id="ARBA00022857"/>
    </source>
</evidence>
<dbReference type="GO" id="GO:0006730">
    <property type="term" value="P:one-carbon metabolic process"/>
    <property type="evidence" value="ECO:0007669"/>
    <property type="project" value="UniProtKB-KW"/>
</dbReference>
<dbReference type="GO" id="GO:0004146">
    <property type="term" value="F:dihydrofolate reductase activity"/>
    <property type="evidence" value="ECO:0007669"/>
    <property type="project" value="UniProtKB-EC"/>
</dbReference>
<keyword evidence="4" id="KW-0554">One-carbon metabolism</keyword>
<comment type="pathway">
    <text evidence="1">Cofactor biosynthesis; tetrahydrofolate biosynthesis; 5,6,7,8-tetrahydrofolate from 7,8-dihydrofolate: step 1/1.</text>
</comment>
<sequence length="172" mass="19710">MPAQPDPSTPAQPFIAIAAMALNRVIGSHGRLPWHLPEDFRWFRQTTLGHVLVMGRRTFEAIGRPLPGRETIVLTRHHPGWPGVRIARDWNEVRALTRGRKAFICGGADIYAQALPWCSDLYLTLVQREVHGDAFFPPFEHRFELVREILTHPEFRILHYRQKTAAPGPDRP</sequence>
<reference evidence="10 11" key="1">
    <citation type="submission" date="2020-02" db="EMBL/GenBank/DDBJ databases">
        <title>Draft genome sequence of Limisphaera ngatamarikiensis NGM72.4T, a thermophilic Verrucomicrobia grouped in subdivision 3.</title>
        <authorList>
            <person name="Carere C.R."/>
            <person name="Steen J."/>
            <person name="Hugenholtz P."/>
            <person name="Stott M.B."/>
        </authorList>
    </citation>
    <scope>NUCLEOTIDE SEQUENCE [LARGE SCALE GENOMIC DNA]</scope>
    <source>
        <strain evidence="10 11">NGM72.4</strain>
    </source>
</reference>
<dbReference type="AlphaFoldDB" id="A0A6M1RXF8"/>
<evidence type="ECO:0000313" key="11">
    <source>
        <dbReference type="Proteomes" id="UP000477311"/>
    </source>
</evidence>
<comment type="function">
    <text evidence="7">Key enzyme in folate metabolism. Catalyzes an essential reaction for de novo glycine and purine synthesis, and for DNA precursor synthesis.</text>
</comment>
<evidence type="ECO:0000256" key="3">
    <source>
        <dbReference type="ARBA" id="ARBA00012856"/>
    </source>
</evidence>